<dbReference type="Proteomes" id="UP001596439">
    <property type="component" value="Unassembled WGS sequence"/>
</dbReference>
<protein>
    <submittedName>
        <fullName evidence="1">Bacillithiol biosynthesis deacetylase BshB1</fullName>
    </submittedName>
</protein>
<dbReference type="InterPro" id="IPR023842">
    <property type="entry name" value="Bacillithiol_biosynth_BshB1"/>
</dbReference>
<dbReference type="PANTHER" id="PTHR12993:SF30">
    <property type="entry name" value="N-ACETYL-ALPHA-D-GLUCOSAMINYL L-MALATE DEACETYLASE 1"/>
    <property type="match status" value="1"/>
</dbReference>
<dbReference type="InterPro" id="IPR003737">
    <property type="entry name" value="GlcNAc_PI_deacetylase-related"/>
</dbReference>
<organism evidence="1 2">
    <name type="scientific">Exiguobacterium aestuarii</name>
    <dbReference type="NCBI Taxonomy" id="273527"/>
    <lineage>
        <taxon>Bacteria</taxon>
        <taxon>Bacillati</taxon>
        <taxon>Bacillota</taxon>
        <taxon>Bacilli</taxon>
        <taxon>Bacillales</taxon>
        <taxon>Bacillales Family XII. Incertae Sedis</taxon>
        <taxon>Exiguobacterium</taxon>
    </lineage>
</organism>
<reference evidence="2" key="1">
    <citation type="journal article" date="2019" name="Int. J. Syst. Evol. Microbiol.">
        <title>The Global Catalogue of Microorganisms (GCM) 10K type strain sequencing project: providing services to taxonomists for standard genome sequencing and annotation.</title>
        <authorList>
            <consortium name="The Broad Institute Genomics Platform"/>
            <consortium name="The Broad Institute Genome Sequencing Center for Infectious Disease"/>
            <person name="Wu L."/>
            <person name="Ma J."/>
        </authorList>
    </citation>
    <scope>NUCLEOTIDE SEQUENCE [LARGE SCALE GENOMIC DNA]</scope>
    <source>
        <strain evidence="2">CCUG 55590</strain>
    </source>
</reference>
<accession>A0ABW2PNX5</accession>
<dbReference type="InterPro" id="IPR024078">
    <property type="entry name" value="LmbE-like_dom_sf"/>
</dbReference>
<proteinExistence type="predicted"/>
<dbReference type="PANTHER" id="PTHR12993">
    <property type="entry name" value="N-ACETYLGLUCOSAMINYL-PHOSPHATIDYLINOSITOL DE-N-ACETYLASE-RELATED"/>
    <property type="match status" value="1"/>
</dbReference>
<evidence type="ECO:0000313" key="2">
    <source>
        <dbReference type="Proteomes" id="UP001596439"/>
    </source>
</evidence>
<sequence>MKVVAIGAHPDDIEIGIAGMTAQWTKEKIEVVYVDLTRAELSSNGDVETRQREASAADAVLGVRRINLGFKDRGIDGSAEQLEAIVSLIRRERPTHLIYPYEVDRHPDHAACAYLVTEALFNAGIRKYLPELPAYRPESVYQYMINAHVEPDVCVDISETIEVKTQALQCYASQFTPVDGVKTPLTDAYVERVVARERHFGSLIGVSYAEGLKRVRPYVVKQAGDLT</sequence>
<evidence type="ECO:0000313" key="1">
    <source>
        <dbReference type="EMBL" id="MFC7390006.1"/>
    </source>
</evidence>
<dbReference type="RefSeq" id="WP_214788604.1">
    <property type="nucleotide sequence ID" value="NZ_JANIEL010000035.1"/>
</dbReference>
<dbReference type="SUPFAM" id="SSF102588">
    <property type="entry name" value="LmbE-like"/>
    <property type="match status" value="1"/>
</dbReference>
<dbReference type="NCBIfam" id="TIGR04001">
    <property type="entry name" value="thiol_BshB1"/>
    <property type="match status" value="1"/>
</dbReference>
<name>A0ABW2PNX5_9BACL</name>
<dbReference type="Gene3D" id="3.40.50.10320">
    <property type="entry name" value="LmbE-like"/>
    <property type="match status" value="1"/>
</dbReference>
<keyword evidence="2" id="KW-1185">Reference proteome</keyword>
<dbReference type="Pfam" id="PF02585">
    <property type="entry name" value="PIG-L"/>
    <property type="match status" value="1"/>
</dbReference>
<gene>
    <name evidence="1" type="primary">bshB1</name>
    <name evidence="1" type="ORF">ACFQO8_07600</name>
</gene>
<comment type="caution">
    <text evidence="1">The sequence shown here is derived from an EMBL/GenBank/DDBJ whole genome shotgun (WGS) entry which is preliminary data.</text>
</comment>
<dbReference type="EMBL" id="JBHTCE010000001">
    <property type="protein sequence ID" value="MFC7390006.1"/>
    <property type="molecule type" value="Genomic_DNA"/>
</dbReference>